<dbReference type="EMBL" id="CP040442">
    <property type="protein sequence ID" value="QOW09865.1"/>
    <property type="molecule type" value="Genomic_DNA"/>
</dbReference>
<name>A0A7M2Y8A9_9FLAO</name>
<keyword evidence="1" id="KW-0812">Transmembrane</keyword>
<dbReference type="AlphaFoldDB" id="A0A7M2Y8A9"/>
<dbReference type="RefSeq" id="WP_193813082.1">
    <property type="nucleotide sequence ID" value="NZ_CP040442.1"/>
</dbReference>
<feature type="transmembrane region" description="Helical" evidence="1">
    <location>
        <begin position="52"/>
        <end position="72"/>
    </location>
</feature>
<dbReference type="KEGG" id="kfa:Q73A0000_05550"/>
<evidence type="ECO:0000256" key="1">
    <source>
        <dbReference type="SAM" id="Phobius"/>
    </source>
</evidence>
<keyword evidence="1" id="KW-0472">Membrane</keyword>
<accession>A0A7M2Y8A9</accession>
<proteinExistence type="predicted"/>
<sequence>MNVLELKKYLDKEYLFYKILDYFLATFFLIGGLFFIYKLLLTDWSNNLSVGLFIATLIFSIYCIYFGAAGFFRIPYVTEVHVIINNSGRENNEKRIRDLSTKFNFFIYPYEINDNIIKFDTKKILMGNKELFFSYDDKGIYFNVQHKNFRDPKYGYYYTTRKLIKKIKLELTDSR</sequence>
<feature type="transmembrane region" description="Helical" evidence="1">
    <location>
        <begin position="20"/>
        <end position="40"/>
    </location>
</feature>
<evidence type="ECO:0000313" key="3">
    <source>
        <dbReference type="Proteomes" id="UP000594195"/>
    </source>
</evidence>
<protein>
    <submittedName>
        <fullName evidence="2">Uncharacterized protein</fullName>
    </submittedName>
</protein>
<organism evidence="2 3">
    <name type="scientific">Kaistella flava</name>
    <name type="common">ex Peng et al. 2021</name>
    <dbReference type="NCBI Taxonomy" id="2038776"/>
    <lineage>
        <taxon>Bacteria</taxon>
        <taxon>Pseudomonadati</taxon>
        <taxon>Bacteroidota</taxon>
        <taxon>Flavobacteriia</taxon>
        <taxon>Flavobacteriales</taxon>
        <taxon>Weeksellaceae</taxon>
        <taxon>Chryseobacterium group</taxon>
        <taxon>Kaistella</taxon>
    </lineage>
</organism>
<keyword evidence="1" id="KW-1133">Transmembrane helix</keyword>
<reference evidence="2 3" key="1">
    <citation type="submission" date="2019-05" db="EMBL/GenBank/DDBJ databases">
        <title>Chryseobacterium sp. isolated from King George Island, maritime Antarctica.</title>
        <authorList>
            <person name="Peng X."/>
        </authorList>
    </citation>
    <scope>NUCLEOTIDE SEQUENCE [LARGE SCALE GENOMIC DNA]</scope>
    <source>
        <strain evidence="2 3">7-3A</strain>
    </source>
</reference>
<gene>
    <name evidence="2" type="ORF">Q73A0000_05550</name>
</gene>
<evidence type="ECO:0000313" key="2">
    <source>
        <dbReference type="EMBL" id="QOW09865.1"/>
    </source>
</evidence>
<dbReference type="Proteomes" id="UP000594195">
    <property type="component" value="Chromosome"/>
</dbReference>
<keyword evidence="3" id="KW-1185">Reference proteome</keyword>